<protein>
    <recommendedName>
        <fullName evidence="1">Retrotransposon gag domain-containing protein</fullName>
    </recommendedName>
</protein>
<name>A0AAD5IY33_ACENE</name>
<evidence type="ECO:0000313" key="3">
    <source>
        <dbReference type="Proteomes" id="UP001064489"/>
    </source>
</evidence>
<dbReference type="PANTHER" id="PTHR33223:SF10">
    <property type="entry name" value="AMINOTRANSFERASE-LIKE PLANT MOBILE DOMAIN-CONTAINING PROTEIN"/>
    <property type="match status" value="1"/>
</dbReference>
<keyword evidence="3" id="KW-1185">Reference proteome</keyword>
<dbReference type="EMBL" id="JAJSOW010000101">
    <property type="protein sequence ID" value="KAI9180122.1"/>
    <property type="molecule type" value="Genomic_DNA"/>
</dbReference>
<comment type="caution">
    <text evidence="2">The sequence shown here is derived from an EMBL/GenBank/DDBJ whole genome shotgun (WGS) entry which is preliminary data.</text>
</comment>
<gene>
    <name evidence="2" type="ORF">LWI28_001451</name>
</gene>
<sequence>MNTQGTSDAVICIVFPVTLSRDIRTWYGSLKKQSISSFPELSKEFRNSFAASRRRHIHMVHLNFIKQNDFETTRDYMKRFNEAARQA</sequence>
<reference evidence="2" key="2">
    <citation type="submission" date="2023-02" db="EMBL/GenBank/DDBJ databases">
        <authorList>
            <person name="Swenson N.G."/>
            <person name="Wegrzyn J.L."/>
            <person name="Mcevoy S.L."/>
        </authorList>
    </citation>
    <scope>NUCLEOTIDE SEQUENCE</scope>
    <source>
        <strain evidence="2">91603</strain>
        <tissue evidence="2">Leaf</tissue>
    </source>
</reference>
<accession>A0AAD5IY33</accession>
<proteinExistence type="predicted"/>
<dbReference type="Pfam" id="PF03732">
    <property type="entry name" value="Retrotrans_gag"/>
    <property type="match status" value="1"/>
</dbReference>
<reference evidence="2" key="1">
    <citation type="journal article" date="2022" name="Plant J.">
        <title>Strategies of tolerance reflected in two North American maple genomes.</title>
        <authorList>
            <person name="McEvoy S.L."/>
            <person name="Sezen U.U."/>
            <person name="Trouern-Trend A."/>
            <person name="McMahon S.M."/>
            <person name="Schaberg P.G."/>
            <person name="Yang J."/>
            <person name="Wegrzyn J.L."/>
            <person name="Swenson N.G."/>
        </authorList>
    </citation>
    <scope>NUCLEOTIDE SEQUENCE</scope>
    <source>
        <strain evidence="2">91603</strain>
    </source>
</reference>
<evidence type="ECO:0000313" key="2">
    <source>
        <dbReference type="EMBL" id="KAI9180122.1"/>
    </source>
</evidence>
<dbReference type="InterPro" id="IPR005162">
    <property type="entry name" value="Retrotrans_gag_dom"/>
</dbReference>
<evidence type="ECO:0000259" key="1">
    <source>
        <dbReference type="Pfam" id="PF03732"/>
    </source>
</evidence>
<organism evidence="2 3">
    <name type="scientific">Acer negundo</name>
    <name type="common">Box elder</name>
    <dbReference type="NCBI Taxonomy" id="4023"/>
    <lineage>
        <taxon>Eukaryota</taxon>
        <taxon>Viridiplantae</taxon>
        <taxon>Streptophyta</taxon>
        <taxon>Embryophyta</taxon>
        <taxon>Tracheophyta</taxon>
        <taxon>Spermatophyta</taxon>
        <taxon>Magnoliopsida</taxon>
        <taxon>eudicotyledons</taxon>
        <taxon>Gunneridae</taxon>
        <taxon>Pentapetalae</taxon>
        <taxon>rosids</taxon>
        <taxon>malvids</taxon>
        <taxon>Sapindales</taxon>
        <taxon>Sapindaceae</taxon>
        <taxon>Hippocastanoideae</taxon>
        <taxon>Acereae</taxon>
        <taxon>Acer</taxon>
    </lineage>
</organism>
<dbReference type="Proteomes" id="UP001064489">
    <property type="component" value="Chromosome 4"/>
</dbReference>
<dbReference type="PANTHER" id="PTHR33223">
    <property type="entry name" value="CCHC-TYPE DOMAIN-CONTAINING PROTEIN"/>
    <property type="match status" value="1"/>
</dbReference>
<feature type="domain" description="Retrotransposon gag" evidence="1">
    <location>
        <begin position="14"/>
        <end position="87"/>
    </location>
</feature>
<dbReference type="AlphaFoldDB" id="A0AAD5IY33"/>